<proteinExistence type="predicted"/>
<dbReference type="EMBL" id="JADEYR010000001">
    <property type="protein sequence ID" value="MBE9403119.1"/>
    <property type="molecule type" value="Genomic_DNA"/>
</dbReference>
<name>A0ABR9VY66_9MICO</name>
<sequence length="123" mass="12986">MTSKPSTPEEALTAVGLPVPDAELTLSEGIVNTELLEWSLRVTFTGSAETVQTWMADAFGEGTNGLPVSEDGAPISPRIAPEEVHTGMRWESGSNPRDPNATYTVLISSDGTDVVVAAARTTR</sequence>
<evidence type="ECO:0000313" key="1">
    <source>
        <dbReference type="EMBL" id="MBE9403119.1"/>
    </source>
</evidence>
<evidence type="ECO:0000313" key="2">
    <source>
        <dbReference type="Proteomes" id="UP000644727"/>
    </source>
</evidence>
<dbReference type="RefSeq" id="WP_193864830.1">
    <property type="nucleotide sequence ID" value="NZ_JADEYR010000001.1"/>
</dbReference>
<dbReference type="Proteomes" id="UP000644727">
    <property type="component" value="Unassembled WGS sequence"/>
</dbReference>
<organism evidence="1 2">
    <name type="scientific">Brachybacterium epidermidis</name>
    <dbReference type="NCBI Taxonomy" id="2781983"/>
    <lineage>
        <taxon>Bacteria</taxon>
        <taxon>Bacillati</taxon>
        <taxon>Actinomycetota</taxon>
        <taxon>Actinomycetes</taxon>
        <taxon>Micrococcales</taxon>
        <taxon>Dermabacteraceae</taxon>
        <taxon>Brachybacterium</taxon>
    </lineage>
</organism>
<accession>A0ABR9VY66</accession>
<gene>
    <name evidence="1" type="ORF">IOE58_02525</name>
</gene>
<keyword evidence="2" id="KW-1185">Reference proteome</keyword>
<protein>
    <submittedName>
        <fullName evidence="1">Uncharacterized protein</fullName>
    </submittedName>
</protein>
<reference evidence="1 2" key="1">
    <citation type="submission" date="2020-10" db="EMBL/GenBank/DDBJ databases">
        <title>Draft genome and description of Brachybacterium epidermidis sp nov.</title>
        <authorList>
            <person name="Boxberger M."/>
            <person name="La Scola B."/>
        </authorList>
    </citation>
    <scope>NUCLEOTIDE SEQUENCE [LARGE SCALE GENOMIC DNA]</scope>
    <source>
        <strain evidence="1 2">Marseille-Q2903</strain>
    </source>
</reference>
<comment type="caution">
    <text evidence="1">The sequence shown here is derived from an EMBL/GenBank/DDBJ whole genome shotgun (WGS) entry which is preliminary data.</text>
</comment>